<name>A0ABV0K8B3_9CYAN</name>
<evidence type="ECO:0000313" key="5">
    <source>
        <dbReference type="EMBL" id="MEP0949016.1"/>
    </source>
</evidence>
<proteinExistence type="predicted"/>
<dbReference type="InterPro" id="IPR007890">
    <property type="entry name" value="CHASE2"/>
</dbReference>
<dbReference type="SMART" id="SM01080">
    <property type="entry name" value="CHASE2"/>
    <property type="match status" value="1"/>
</dbReference>
<feature type="coiled-coil region" evidence="1">
    <location>
        <begin position="525"/>
        <end position="570"/>
    </location>
</feature>
<dbReference type="PANTHER" id="PTHR44757">
    <property type="entry name" value="DIGUANYLATE CYCLASE DGCP"/>
    <property type="match status" value="1"/>
</dbReference>
<dbReference type="EMBL" id="JAMPKX010000009">
    <property type="protein sequence ID" value="MEP0949016.1"/>
    <property type="molecule type" value="Genomic_DNA"/>
</dbReference>
<feature type="transmembrane region" description="Helical" evidence="2">
    <location>
        <begin position="306"/>
        <end position="325"/>
    </location>
</feature>
<evidence type="ECO:0000259" key="4">
    <source>
        <dbReference type="PROSITE" id="PS50887"/>
    </source>
</evidence>
<dbReference type="InterPro" id="IPR035919">
    <property type="entry name" value="EAL_sf"/>
</dbReference>
<dbReference type="SMART" id="SM00052">
    <property type="entry name" value="EAL"/>
    <property type="match status" value="1"/>
</dbReference>
<dbReference type="RefSeq" id="WP_190694824.1">
    <property type="nucleotide sequence ID" value="NZ_JAMPKX010000009.1"/>
</dbReference>
<dbReference type="PANTHER" id="PTHR44757:SF2">
    <property type="entry name" value="BIOFILM ARCHITECTURE MAINTENANCE PROTEIN MBAA"/>
    <property type="match status" value="1"/>
</dbReference>
<dbReference type="InterPro" id="IPR001633">
    <property type="entry name" value="EAL_dom"/>
</dbReference>
<evidence type="ECO:0000259" key="3">
    <source>
        <dbReference type="PROSITE" id="PS50883"/>
    </source>
</evidence>
<sequence>MRSIFSSRFRRGLESLLTLTAASLLVLSLSELGLLMPLVQAEYGLRFRLRGERPWADQVVLIAIDEPSLDALGAFPWPRRRYAELMQGLQKGRPQVVVFDLLFSDPSPDDAVFAEAIAAHSAVILASAWDRDGRPLGLNPTLTEAALATGHILQRYQGGYIHSVEPMVGHRPALAIATAEALSLTQQAVSLPPLDRPLWVDWPGPTKALPTYSFVDVLEGRVSPQKFEGKVVLIGATAIGLDDWATPFNVEPPASGVYLHGALIDNLLLQRWLRPLVGSWSGAIALALALSLKLQRRQGTFWQQGALVGGLVAGWWGTALVLMGANLWLPVVGPGLLLSTVGGLTLGQHWLRQTRWLRQMTVALQRRHSPEVLLPKPPPSAAALDQTGLVPQGDRASDLSQLVELTQQLGRSQAIQAAIARSLPLGLVAAAADGTVWFANPLATEWLDLAAGERLASALPLDWFEGDAWEQLWERVCRGQAVPYQLRQRGDRWYELRLESLVDNANSPADWPQGAIVLFEDITYRQQMETELRRLNDSLETQVEVRTRQLEQLNRSLHEQIAERQLAQHQLAYEALHDPLTGLPNRRQFLSHLGEQFGLPEPGLYAVLFLDCDRFKLINDSFGHWVGDELLKRVATIVQECVRPTDVVARFGGDEFTILLTTLDQAGDAIAVAERIRQRFTEALHIQEHQLFTNTSIGIVMGGPDYQHPDELLRDADTAMYQAKINNQGYALFEPGMHLDVRRSLQIETALRLALERQEFQLHYQPIMNLDTQQLMGCEALLRWLHPDRGLLFPDEFIAIAENTGMMAAIGAWVLKEACTQMQRWRRRSLINADAVVSVNLSALQFAQPDFLAQVDSVLADSGLPAANLKLEITETVVIQNPEQVVPIIQTLRDRGIRLSIDDFGTGYSSLGYLQQLPVDILKIDRSFIANIHHSSQQYGIVETIIHLAAHLNIQVIAEGIEQFPQLESLTKLGCKFGQGFFFARPLSVSQFSQYLRNRDNGEGGW</sequence>
<keyword evidence="2" id="KW-0812">Transmembrane</keyword>
<dbReference type="SUPFAM" id="SSF141868">
    <property type="entry name" value="EAL domain-like"/>
    <property type="match status" value="1"/>
</dbReference>
<evidence type="ECO:0000256" key="1">
    <source>
        <dbReference type="SAM" id="Coils"/>
    </source>
</evidence>
<keyword evidence="2" id="KW-1133">Transmembrane helix</keyword>
<comment type="caution">
    <text evidence="5">The sequence shown here is derived from an EMBL/GenBank/DDBJ whole genome shotgun (WGS) entry which is preliminary data.</text>
</comment>
<dbReference type="SUPFAM" id="SSF55785">
    <property type="entry name" value="PYP-like sensor domain (PAS domain)"/>
    <property type="match status" value="1"/>
</dbReference>
<dbReference type="Gene3D" id="3.30.450.20">
    <property type="entry name" value="PAS domain"/>
    <property type="match status" value="1"/>
</dbReference>
<keyword evidence="1" id="KW-0175">Coiled coil</keyword>
<reference evidence="5 6" key="1">
    <citation type="submission" date="2022-04" db="EMBL/GenBank/DDBJ databases">
        <title>Positive selection, recombination, and allopatry shape intraspecific diversity of widespread and dominant cyanobacteria.</title>
        <authorList>
            <person name="Wei J."/>
            <person name="Shu W."/>
            <person name="Hu C."/>
        </authorList>
    </citation>
    <scope>NUCLEOTIDE SEQUENCE [LARGE SCALE GENOMIC DNA]</scope>
    <source>
        <strain evidence="5 6">DQ-A4</strain>
    </source>
</reference>
<keyword evidence="6" id="KW-1185">Reference proteome</keyword>
<dbReference type="InterPro" id="IPR035965">
    <property type="entry name" value="PAS-like_dom_sf"/>
</dbReference>
<feature type="domain" description="GGDEF" evidence="4">
    <location>
        <begin position="603"/>
        <end position="735"/>
    </location>
</feature>
<feature type="domain" description="EAL" evidence="3">
    <location>
        <begin position="744"/>
        <end position="1000"/>
    </location>
</feature>
<dbReference type="InterPro" id="IPR052155">
    <property type="entry name" value="Biofilm_reg_signaling"/>
</dbReference>
<dbReference type="PROSITE" id="PS50883">
    <property type="entry name" value="EAL"/>
    <property type="match status" value="1"/>
</dbReference>
<keyword evidence="2" id="KW-0472">Membrane</keyword>
<dbReference type="Pfam" id="PF05226">
    <property type="entry name" value="CHASE2"/>
    <property type="match status" value="1"/>
</dbReference>
<dbReference type="Gene3D" id="3.20.20.450">
    <property type="entry name" value="EAL domain"/>
    <property type="match status" value="1"/>
</dbReference>
<dbReference type="InterPro" id="IPR000160">
    <property type="entry name" value="GGDEF_dom"/>
</dbReference>
<dbReference type="Gene3D" id="3.30.70.270">
    <property type="match status" value="1"/>
</dbReference>
<evidence type="ECO:0000313" key="6">
    <source>
        <dbReference type="Proteomes" id="UP001482513"/>
    </source>
</evidence>
<gene>
    <name evidence="5" type="ORF">NC992_19195</name>
</gene>
<protein>
    <submittedName>
        <fullName evidence="5">EAL domain-containing protein</fullName>
    </submittedName>
</protein>
<dbReference type="Pfam" id="PF00990">
    <property type="entry name" value="GGDEF"/>
    <property type="match status" value="1"/>
</dbReference>
<accession>A0ABV0K8B3</accession>
<dbReference type="SMART" id="SM00267">
    <property type="entry name" value="GGDEF"/>
    <property type="match status" value="1"/>
</dbReference>
<organism evidence="5 6">
    <name type="scientific">Leptolyngbya subtilissima DQ-A4</name>
    <dbReference type="NCBI Taxonomy" id="2933933"/>
    <lineage>
        <taxon>Bacteria</taxon>
        <taxon>Bacillati</taxon>
        <taxon>Cyanobacteriota</taxon>
        <taxon>Cyanophyceae</taxon>
        <taxon>Leptolyngbyales</taxon>
        <taxon>Leptolyngbyaceae</taxon>
        <taxon>Leptolyngbya group</taxon>
        <taxon>Leptolyngbya</taxon>
    </lineage>
</organism>
<dbReference type="CDD" id="cd01949">
    <property type="entry name" value="GGDEF"/>
    <property type="match status" value="1"/>
</dbReference>
<dbReference type="Proteomes" id="UP001482513">
    <property type="component" value="Unassembled WGS sequence"/>
</dbReference>
<dbReference type="Pfam" id="PF00563">
    <property type="entry name" value="EAL"/>
    <property type="match status" value="1"/>
</dbReference>
<evidence type="ECO:0000256" key="2">
    <source>
        <dbReference type="SAM" id="Phobius"/>
    </source>
</evidence>
<dbReference type="PROSITE" id="PS50887">
    <property type="entry name" value="GGDEF"/>
    <property type="match status" value="1"/>
</dbReference>
<dbReference type="CDD" id="cd01948">
    <property type="entry name" value="EAL"/>
    <property type="match status" value="1"/>
</dbReference>
<feature type="transmembrane region" description="Helical" evidence="2">
    <location>
        <begin position="272"/>
        <end position="294"/>
    </location>
</feature>
<dbReference type="SUPFAM" id="SSF55073">
    <property type="entry name" value="Nucleotide cyclase"/>
    <property type="match status" value="1"/>
</dbReference>
<dbReference type="InterPro" id="IPR029787">
    <property type="entry name" value="Nucleotide_cyclase"/>
</dbReference>
<dbReference type="InterPro" id="IPR043128">
    <property type="entry name" value="Rev_trsase/Diguanyl_cyclase"/>
</dbReference>
<dbReference type="NCBIfam" id="TIGR00254">
    <property type="entry name" value="GGDEF"/>
    <property type="match status" value="1"/>
</dbReference>